<dbReference type="AlphaFoldDB" id="A0A0C2A5P0"/>
<organism evidence="2 3">
    <name type="scientific">Enhygromyxa salina</name>
    <dbReference type="NCBI Taxonomy" id="215803"/>
    <lineage>
        <taxon>Bacteria</taxon>
        <taxon>Pseudomonadati</taxon>
        <taxon>Myxococcota</taxon>
        <taxon>Polyangia</taxon>
        <taxon>Nannocystales</taxon>
        <taxon>Nannocystaceae</taxon>
        <taxon>Enhygromyxa</taxon>
    </lineage>
</organism>
<dbReference type="EMBL" id="JMCC02000009">
    <property type="protein sequence ID" value="KIG18698.1"/>
    <property type="molecule type" value="Genomic_DNA"/>
</dbReference>
<feature type="compositionally biased region" description="Acidic residues" evidence="1">
    <location>
        <begin position="66"/>
        <end position="76"/>
    </location>
</feature>
<sequence>MPVLGRASIGGHSARLLGLVPWLLLGCTRGLPAFTDDGGSDESPDLDPYPYATQGGSSEDSSSSDTDTETETETETETGWVLDFPPENNCDPLIQDCPPDQGCYWENEFEGFGCRALGNEAGFGEACIDPGFDCLAGLWCVPESNYFGGCSGGPGCCSPLCNLEFGEGACGAPEFACMDLGVSFTPNVGVCVGATEFVPGDLQIVEIFADPPGVTISEMPYEFVEILNMSDKQLDLGLLWFGDYINQSADSIQDNFEVVGGDGGCVQASQTCLAPGRRALFVGNGYVGPTGGALVISSHTAHIFGALLQPFTRIKLYELGANGESLISTYRSWNDPEIGPWPVDEQPIHRIDPAGPDIPDNWVSGPATPGF</sequence>
<name>A0A0C2A5P0_9BACT</name>
<comment type="caution">
    <text evidence="2">The sequence shown here is derived from an EMBL/GenBank/DDBJ whole genome shotgun (WGS) entry which is preliminary data.</text>
</comment>
<protein>
    <recommendedName>
        <fullName evidence="4">LTD domain-containing protein</fullName>
    </recommendedName>
</protein>
<dbReference type="RefSeq" id="WP_052546740.1">
    <property type="nucleotide sequence ID" value="NZ_JMCC02000009.1"/>
</dbReference>
<evidence type="ECO:0000313" key="2">
    <source>
        <dbReference type="EMBL" id="KIG18698.1"/>
    </source>
</evidence>
<evidence type="ECO:0008006" key="4">
    <source>
        <dbReference type="Google" id="ProtNLM"/>
    </source>
</evidence>
<proteinExistence type="predicted"/>
<gene>
    <name evidence="2" type="ORF">DB30_07713</name>
</gene>
<evidence type="ECO:0000313" key="3">
    <source>
        <dbReference type="Proteomes" id="UP000031599"/>
    </source>
</evidence>
<dbReference type="PROSITE" id="PS51257">
    <property type="entry name" value="PROKAR_LIPOPROTEIN"/>
    <property type="match status" value="1"/>
</dbReference>
<dbReference type="Proteomes" id="UP000031599">
    <property type="component" value="Unassembled WGS sequence"/>
</dbReference>
<feature type="region of interest" description="Disordered" evidence="1">
    <location>
        <begin position="35"/>
        <end position="83"/>
    </location>
</feature>
<evidence type="ECO:0000256" key="1">
    <source>
        <dbReference type="SAM" id="MobiDB-lite"/>
    </source>
</evidence>
<reference evidence="2 3" key="1">
    <citation type="submission" date="2014-12" db="EMBL/GenBank/DDBJ databases">
        <title>Genome assembly of Enhygromyxa salina DSM 15201.</title>
        <authorList>
            <person name="Sharma G."/>
            <person name="Subramanian S."/>
        </authorList>
    </citation>
    <scope>NUCLEOTIDE SEQUENCE [LARGE SCALE GENOMIC DNA]</scope>
    <source>
        <strain evidence="2 3">DSM 15201</strain>
    </source>
</reference>
<accession>A0A0C2A5P0</accession>